<gene>
    <name evidence="3" type="ORF">HPP92_028175</name>
    <name evidence="2" type="ORF">HPP92_028195</name>
</gene>
<name>A0A835P957_VANPL</name>
<evidence type="ECO:0000256" key="1">
    <source>
        <dbReference type="SAM" id="MobiDB-lite"/>
    </source>
</evidence>
<keyword evidence="4" id="KW-1185">Reference proteome</keyword>
<evidence type="ECO:0000313" key="2">
    <source>
        <dbReference type="EMBL" id="KAG0447725.1"/>
    </source>
</evidence>
<dbReference type="Proteomes" id="UP000636800">
    <property type="component" value="Unassembled WGS sequence"/>
</dbReference>
<evidence type="ECO:0000313" key="3">
    <source>
        <dbReference type="EMBL" id="KAG0447811.1"/>
    </source>
</evidence>
<comment type="caution">
    <text evidence="3">The sequence shown here is derived from an EMBL/GenBank/DDBJ whole genome shotgun (WGS) entry which is preliminary data.</text>
</comment>
<sequence>MLQTFPRAAPPLRPPGAGLPYQRRQPPPRVLRSPCHITSPVQRRPFRANGSANNDATASLRDSGASAVLLGPDQVPRGESVVAFPQLPGERRNTPRWRWRRRAASYLVEPARGGRRGVAWVAVTDFPRGVVGGRGGWGLYESRCR</sequence>
<dbReference type="Proteomes" id="UP000639772">
    <property type="component" value="Unassembled WGS sequence"/>
</dbReference>
<organism evidence="3 4">
    <name type="scientific">Vanilla planifolia</name>
    <name type="common">Vanilla</name>
    <dbReference type="NCBI Taxonomy" id="51239"/>
    <lineage>
        <taxon>Eukaryota</taxon>
        <taxon>Viridiplantae</taxon>
        <taxon>Streptophyta</taxon>
        <taxon>Embryophyta</taxon>
        <taxon>Tracheophyta</taxon>
        <taxon>Spermatophyta</taxon>
        <taxon>Magnoliopsida</taxon>
        <taxon>Liliopsida</taxon>
        <taxon>Asparagales</taxon>
        <taxon>Orchidaceae</taxon>
        <taxon>Vanilloideae</taxon>
        <taxon>Vanilleae</taxon>
        <taxon>Vanilla</taxon>
    </lineage>
</organism>
<evidence type="ECO:0000313" key="4">
    <source>
        <dbReference type="Proteomes" id="UP000636800"/>
    </source>
</evidence>
<dbReference type="EMBL" id="JADCNL010000426">
    <property type="protein sequence ID" value="KAG0447811.1"/>
    <property type="molecule type" value="Genomic_DNA"/>
</dbReference>
<protein>
    <submittedName>
        <fullName evidence="3">Uncharacterized protein</fullName>
    </submittedName>
</protein>
<evidence type="ECO:0000313" key="5">
    <source>
        <dbReference type="Proteomes" id="UP000639772"/>
    </source>
</evidence>
<proteinExistence type="predicted"/>
<feature type="region of interest" description="Disordered" evidence="1">
    <location>
        <begin position="1"/>
        <end position="58"/>
    </location>
</feature>
<dbReference type="EMBL" id="JADCNM010000427">
    <property type="protein sequence ID" value="KAG0447725.1"/>
    <property type="molecule type" value="Genomic_DNA"/>
</dbReference>
<reference evidence="4 5" key="1">
    <citation type="journal article" date="2020" name="Nat. Food">
        <title>A phased Vanilla planifolia genome enables genetic improvement of flavour and production.</title>
        <authorList>
            <person name="Hasing T."/>
            <person name="Tang H."/>
            <person name="Brym M."/>
            <person name="Khazi F."/>
            <person name="Huang T."/>
            <person name="Chambers A.H."/>
        </authorList>
    </citation>
    <scope>NUCLEOTIDE SEQUENCE [LARGE SCALE GENOMIC DNA]</scope>
    <source>
        <tissue evidence="3">Leaf</tissue>
    </source>
</reference>
<dbReference type="AlphaFoldDB" id="A0A835P957"/>
<accession>A0A835P957</accession>